<dbReference type="Proteomes" id="UP000777303">
    <property type="component" value="Unassembled WGS sequence"/>
</dbReference>
<dbReference type="EMBL" id="JAHLFS010000032">
    <property type="protein sequence ID" value="MBU3851571.1"/>
    <property type="molecule type" value="Genomic_DNA"/>
</dbReference>
<sequence>MTYSQPINDLITAIENKTNHHIKVQVNAQSFPYIRNEQSNYYRAANGDDVIVINNQAASEYLLAHELLHLWMNVSAYPQLQFNLVTGLDAGSDRLLKNIATLLYENVTHVTIHQQQVAMGVWDDRCQQMYLAGFDKTIMQKENDNPQVLVFQILNILDALIILGENHPVFAKWQVSHPDAYRYAQTLLTILQSKDTATPFALRRMVVRIFAAFERILTDEIHLPNLAIREFATLTPVLSARQMRLQTAQVFKIVPSAFENMQTKKQAYVGLGASDQQNAFVLPINPQNIASINDYLDRLNQQPVMQMLTKYHFNFLQR</sequence>
<organism evidence="1 2">
    <name type="scientific">Candidatus Paralactobacillus gallistercoris</name>
    <dbReference type="NCBI Taxonomy" id="2838724"/>
    <lineage>
        <taxon>Bacteria</taxon>
        <taxon>Bacillati</taxon>
        <taxon>Bacillota</taxon>
        <taxon>Bacilli</taxon>
        <taxon>Lactobacillales</taxon>
        <taxon>Lactobacillaceae</taxon>
        <taxon>Lactobacillus</taxon>
    </lineage>
</organism>
<reference evidence="1" key="1">
    <citation type="journal article" date="2021" name="PeerJ">
        <title>Extensive microbial diversity within the chicken gut microbiome revealed by metagenomics and culture.</title>
        <authorList>
            <person name="Gilroy R."/>
            <person name="Ravi A."/>
            <person name="Getino M."/>
            <person name="Pursley I."/>
            <person name="Horton D.L."/>
            <person name="Alikhan N.F."/>
            <person name="Baker D."/>
            <person name="Gharbi K."/>
            <person name="Hall N."/>
            <person name="Watson M."/>
            <person name="Adriaenssens E.M."/>
            <person name="Foster-Nyarko E."/>
            <person name="Jarju S."/>
            <person name="Secka A."/>
            <person name="Antonio M."/>
            <person name="Oren A."/>
            <person name="Chaudhuri R.R."/>
            <person name="La Ragione R."/>
            <person name="Hildebrand F."/>
            <person name="Pallen M.J."/>
        </authorList>
    </citation>
    <scope>NUCLEOTIDE SEQUENCE</scope>
    <source>
        <strain evidence="1">F6-6636</strain>
    </source>
</reference>
<protein>
    <recommendedName>
        <fullName evidence="3">IpaB/EvcA family protein</fullName>
    </recommendedName>
</protein>
<gene>
    <name evidence="1" type="ORF">H9901_02615</name>
</gene>
<evidence type="ECO:0008006" key="3">
    <source>
        <dbReference type="Google" id="ProtNLM"/>
    </source>
</evidence>
<evidence type="ECO:0000313" key="2">
    <source>
        <dbReference type="Proteomes" id="UP000777303"/>
    </source>
</evidence>
<evidence type="ECO:0000313" key="1">
    <source>
        <dbReference type="EMBL" id="MBU3851571.1"/>
    </source>
</evidence>
<name>A0A948TJA6_9LACO</name>
<comment type="caution">
    <text evidence="1">The sequence shown here is derived from an EMBL/GenBank/DDBJ whole genome shotgun (WGS) entry which is preliminary data.</text>
</comment>
<reference evidence="1" key="2">
    <citation type="submission" date="2021-04" db="EMBL/GenBank/DDBJ databases">
        <authorList>
            <person name="Gilroy R."/>
        </authorList>
    </citation>
    <scope>NUCLEOTIDE SEQUENCE</scope>
    <source>
        <strain evidence="1">F6-6636</strain>
    </source>
</reference>
<proteinExistence type="predicted"/>
<accession>A0A948TJA6</accession>
<dbReference type="AlphaFoldDB" id="A0A948TJA6"/>